<evidence type="ECO:0000313" key="3">
    <source>
        <dbReference type="EMBL" id="RRD03324.1"/>
    </source>
</evidence>
<dbReference type="GO" id="GO:0004222">
    <property type="term" value="F:metalloendopeptidase activity"/>
    <property type="evidence" value="ECO:0007669"/>
    <property type="project" value="TreeGrafter"/>
</dbReference>
<dbReference type="InterPro" id="IPR011055">
    <property type="entry name" value="Dup_hybrid_motif"/>
</dbReference>
<dbReference type="PANTHER" id="PTHR21666">
    <property type="entry name" value="PEPTIDASE-RELATED"/>
    <property type="match status" value="1"/>
</dbReference>
<dbReference type="InterPro" id="IPR016047">
    <property type="entry name" value="M23ase_b-sheet_dom"/>
</dbReference>
<feature type="compositionally biased region" description="Polar residues" evidence="1">
    <location>
        <begin position="314"/>
        <end position="323"/>
    </location>
</feature>
<evidence type="ECO:0000313" key="4">
    <source>
        <dbReference type="Proteomes" id="UP000280819"/>
    </source>
</evidence>
<feature type="compositionally biased region" description="Low complexity" evidence="1">
    <location>
        <begin position="335"/>
        <end position="371"/>
    </location>
</feature>
<feature type="compositionally biased region" description="Low complexity" evidence="1">
    <location>
        <begin position="302"/>
        <end position="313"/>
    </location>
</feature>
<name>A0A3P1T1T7_9ACTN</name>
<feature type="domain" description="M23ase beta-sheet core" evidence="2">
    <location>
        <begin position="186"/>
        <end position="284"/>
    </location>
</feature>
<dbReference type="PANTHER" id="PTHR21666:SF270">
    <property type="entry name" value="MUREIN HYDROLASE ACTIVATOR ENVC"/>
    <property type="match status" value="1"/>
</dbReference>
<dbReference type="CDD" id="cd12797">
    <property type="entry name" value="M23_peptidase"/>
    <property type="match status" value="1"/>
</dbReference>
<dbReference type="AlphaFoldDB" id="A0A3P1T1T7"/>
<dbReference type="Proteomes" id="UP000280819">
    <property type="component" value="Unassembled WGS sequence"/>
</dbReference>
<organism evidence="3 4">
    <name type="scientific">Arachnia propionica</name>
    <dbReference type="NCBI Taxonomy" id="1750"/>
    <lineage>
        <taxon>Bacteria</taxon>
        <taxon>Bacillati</taxon>
        <taxon>Actinomycetota</taxon>
        <taxon>Actinomycetes</taxon>
        <taxon>Propionibacteriales</taxon>
        <taxon>Propionibacteriaceae</taxon>
        <taxon>Arachnia</taxon>
    </lineage>
</organism>
<feature type="region of interest" description="Disordered" evidence="1">
    <location>
        <begin position="302"/>
        <end position="409"/>
    </location>
</feature>
<dbReference type="OrthoDB" id="1099523at2"/>
<dbReference type="SUPFAM" id="SSF51261">
    <property type="entry name" value="Duplicated hybrid motif"/>
    <property type="match status" value="1"/>
</dbReference>
<dbReference type="Gene3D" id="2.70.70.10">
    <property type="entry name" value="Glucose Permease (Domain IIA)"/>
    <property type="match status" value="1"/>
</dbReference>
<comment type="caution">
    <text evidence="3">The sequence shown here is derived from an EMBL/GenBank/DDBJ whole genome shotgun (WGS) entry which is preliminary data.</text>
</comment>
<reference evidence="3 4" key="1">
    <citation type="submission" date="2018-11" db="EMBL/GenBank/DDBJ databases">
        <title>Genomes From Bacteria Associated with the Canine Oral Cavity: a Test Case for Automated Genome-Based Taxonomic Assignment.</title>
        <authorList>
            <person name="Coil D.A."/>
            <person name="Jospin G."/>
            <person name="Darling A.E."/>
            <person name="Wallis C."/>
            <person name="Davis I.J."/>
            <person name="Harris S."/>
            <person name="Eisen J.A."/>
            <person name="Holcombe L.J."/>
            <person name="O'Flynn C."/>
        </authorList>
    </citation>
    <scope>NUCLEOTIDE SEQUENCE [LARGE SCALE GENOMIC DNA]</scope>
    <source>
        <strain evidence="3 4">OH887_COT-365</strain>
    </source>
</reference>
<dbReference type="Pfam" id="PF01551">
    <property type="entry name" value="Peptidase_M23"/>
    <property type="match status" value="1"/>
</dbReference>
<sequence>MEALPLATLRTSAAPTLKLPLKALAPEALPVFSWTCRPFGQHRNGEGVLKQLRPLVAAVSAVLFVAGTMSISLWGSEPDLHAIPEVTEHSDAVHDVETPAMGSGDGALLLVSVPTTPVVDQLPTADTEAEAPGEDTTVLNVPSAIPTETLDLVDVDGGKLLAQPVRGRFTSRFGMRFHPVLRVWKPHTGLDFAAPCGAPVGASAPGTVIGTGWAGGNGVQVKIDHGRIAGHHVVTTYNHLSSVAVTVGQRVTTHQGVGRVGNTGYSTGCHLHFEVIVDGTFQNPEAWLNGVPAVDASFAATPSTLPTPASTAPKGSSTTPAPVTSTKPAPPGPAPSTSAPRTSSQSGSASPSAPATSRTPSPSPSVSESATKPSAEPSTGPGDSARPSQGRETGDATPSGHGTNGTTSR</sequence>
<evidence type="ECO:0000259" key="2">
    <source>
        <dbReference type="Pfam" id="PF01551"/>
    </source>
</evidence>
<proteinExistence type="predicted"/>
<accession>A0A3P1T1T7</accession>
<protein>
    <submittedName>
        <fullName evidence="3">Peptidase M23</fullName>
    </submittedName>
</protein>
<evidence type="ECO:0000256" key="1">
    <source>
        <dbReference type="SAM" id="MobiDB-lite"/>
    </source>
</evidence>
<dbReference type="EMBL" id="RQZG01000022">
    <property type="protein sequence ID" value="RRD03324.1"/>
    <property type="molecule type" value="Genomic_DNA"/>
</dbReference>
<gene>
    <name evidence="3" type="ORF">EII34_14470</name>
</gene>
<dbReference type="InterPro" id="IPR050570">
    <property type="entry name" value="Cell_wall_metabolism_enzyme"/>
</dbReference>
<feature type="compositionally biased region" description="Polar residues" evidence="1">
    <location>
        <begin position="400"/>
        <end position="409"/>
    </location>
</feature>